<keyword evidence="2" id="KW-1185">Reference proteome</keyword>
<comment type="caution">
    <text evidence="1">The sequence shown here is derived from an EMBL/GenBank/DDBJ whole genome shotgun (WGS) entry which is preliminary data.</text>
</comment>
<name>A0ABV7DD50_9HYPH</name>
<evidence type="ECO:0000313" key="1">
    <source>
        <dbReference type="EMBL" id="MFC3072809.1"/>
    </source>
</evidence>
<dbReference type="PIRSF" id="PIRSF031878">
    <property type="entry name" value="UCP031878"/>
    <property type="match status" value="1"/>
</dbReference>
<sequence>MQTKAATALYEYWTRRRGSRPVPLRSDIEPADLARILPDLFILEHSAASDPRFRLAGTRLCAQFGRELKGGRFDALFPADQRNRIARVGENVMAHRTPAVLLVEAVDGALEVTDVEIVLLPLATKGRIADRIIGAFAPLPGQAQPLSAFRHMTLSAVSAIDAASVPGRHPHATMPASVMSVRPAADLLGRKMGRVLHLRVFEGGRGQDDTRKA</sequence>
<dbReference type="EMBL" id="JBHRSP010000012">
    <property type="protein sequence ID" value="MFC3072809.1"/>
    <property type="molecule type" value="Genomic_DNA"/>
</dbReference>
<gene>
    <name evidence="1" type="ORF">ACFOHH_06835</name>
</gene>
<evidence type="ECO:0000313" key="2">
    <source>
        <dbReference type="Proteomes" id="UP001595377"/>
    </source>
</evidence>
<accession>A0ABV7DD50</accession>
<reference evidence="2" key="1">
    <citation type="journal article" date="2019" name="Int. J. Syst. Evol. Microbiol.">
        <title>The Global Catalogue of Microorganisms (GCM) 10K type strain sequencing project: providing services to taxonomists for standard genome sequencing and annotation.</title>
        <authorList>
            <consortium name="The Broad Institute Genomics Platform"/>
            <consortium name="The Broad Institute Genome Sequencing Center for Infectious Disease"/>
            <person name="Wu L."/>
            <person name="Ma J."/>
        </authorList>
    </citation>
    <scope>NUCLEOTIDE SEQUENCE [LARGE SCALE GENOMIC DNA]</scope>
    <source>
        <strain evidence="2">KCTC 52677</strain>
    </source>
</reference>
<dbReference type="Pfam" id="PF07310">
    <property type="entry name" value="PAS_5"/>
    <property type="match status" value="1"/>
</dbReference>
<organism evidence="1 2">
    <name type="scientific">Shinella pollutisoli</name>
    <dbReference type="NCBI Taxonomy" id="2250594"/>
    <lineage>
        <taxon>Bacteria</taxon>
        <taxon>Pseudomonadati</taxon>
        <taxon>Pseudomonadota</taxon>
        <taxon>Alphaproteobacteria</taxon>
        <taxon>Hyphomicrobiales</taxon>
        <taxon>Rhizobiaceae</taxon>
        <taxon>Shinella</taxon>
    </lineage>
</organism>
<protein>
    <submittedName>
        <fullName evidence="1">PAS domain-containing protein</fullName>
    </submittedName>
</protein>
<proteinExistence type="predicted"/>
<dbReference type="Proteomes" id="UP001595377">
    <property type="component" value="Unassembled WGS sequence"/>
</dbReference>
<dbReference type="RefSeq" id="WP_257314486.1">
    <property type="nucleotide sequence ID" value="NZ_JANFDG010000006.1"/>
</dbReference>
<dbReference type="InterPro" id="IPR009922">
    <property type="entry name" value="DUF1457"/>
</dbReference>